<reference evidence="14 15" key="1">
    <citation type="journal article" date="2015" name="Genome Announc.">
        <title>Expanding the biotechnology potential of lactobacilli through comparative genomics of 213 strains and associated genera.</title>
        <authorList>
            <person name="Sun Z."/>
            <person name="Harris H.M."/>
            <person name="McCann A."/>
            <person name="Guo C."/>
            <person name="Argimon S."/>
            <person name="Zhang W."/>
            <person name="Yang X."/>
            <person name="Jeffery I.B."/>
            <person name="Cooney J.C."/>
            <person name="Kagawa T.F."/>
            <person name="Liu W."/>
            <person name="Song Y."/>
            <person name="Salvetti E."/>
            <person name="Wrobel A."/>
            <person name="Rasinkangas P."/>
            <person name="Parkhill J."/>
            <person name="Rea M.C."/>
            <person name="O'Sullivan O."/>
            <person name="Ritari J."/>
            <person name="Douillard F.P."/>
            <person name="Paul Ross R."/>
            <person name="Yang R."/>
            <person name="Briner A.E."/>
            <person name="Felis G.E."/>
            <person name="de Vos W.M."/>
            <person name="Barrangou R."/>
            <person name="Klaenhammer T.R."/>
            <person name="Caufield P.W."/>
            <person name="Cui Y."/>
            <person name="Zhang H."/>
            <person name="O'Toole P.W."/>
        </authorList>
    </citation>
    <scope>NUCLEOTIDE SEQUENCE [LARGE SCALE GENOMIC DNA]</scope>
    <source>
        <strain evidence="14 15">DSM 22697</strain>
    </source>
</reference>
<dbReference type="AlphaFoldDB" id="A0A0R2F4V7"/>
<proteinExistence type="inferred from homology"/>
<dbReference type="SUPFAM" id="SSF111331">
    <property type="entry name" value="NAD kinase/diacylglycerol kinase-like"/>
    <property type="match status" value="1"/>
</dbReference>
<evidence type="ECO:0000256" key="3">
    <source>
        <dbReference type="ARBA" id="ARBA00022516"/>
    </source>
</evidence>
<evidence type="ECO:0000256" key="9">
    <source>
        <dbReference type="ARBA" id="ARBA00022842"/>
    </source>
</evidence>
<dbReference type="InterPro" id="IPR050187">
    <property type="entry name" value="Lipid_Phosphate_FormReg"/>
</dbReference>
<evidence type="ECO:0000256" key="10">
    <source>
        <dbReference type="ARBA" id="ARBA00023098"/>
    </source>
</evidence>
<dbReference type="GO" id="GO:0046872">
    <property type="term" value="F:metal ion binding"/>
    <property type="evidence" value="ECO:0007669"/>
    <property type="project" value="UniProtKB-KW"/>
</dbReference>
<dbReference type="Gene3D" id="2.60.200.40">
    <property type="match status" value="1"/>
</dbReference>
<dbReference type="InterPro" id="IPR017438">
    <property type="entry name" value="ATP-NAD_kinase_N"/>
</dbReference>
<keyword evidence="9" id="KW-0460">Magnesium</keyword>
<dbReference type="Pfam" id="PF19279">
    <property type="entry name" value="YegS_C"/>
    <property type="match status" value="1"/>
</dbReference>
<evidence type="ECO:0000313" key="14">
    <source>
        <dbReference type="EMBL" id="KRN23561.1"/>
    </source>
</evidence>
<keyword evidence="11" id="KW-0594">Phospholipid biosynthesis</keyword>
<keyword evidence="8" id="KW-0067">ATP-binding</keyword>
<evidence type="ECO:0000256" key="7">
    <source>
        <dbReference type="ARBA" id="ARBA00022777"/>
    </source>
</evidence>
<dbReference type="PROSITE" id="PS50146">
    <property type="entry name" value="DAGK"/>
    <property type="match status" value="1"/>
</dbReference>
<name>A0A0R2F4V7_9LACO</name>
<organism evidence="14 15">
    <name type="scientific">Lacticaseibacillus camelliae DSM 22697 = JCM 13995</name>
    <dbReference type="NCBI Taxonomy" id="1423730"/>
    <lineage>
        <taxon>Bacteria</taxon>
        <taxon>Bacillati</taxon>
        <taxon>Bacillota</taxon>
        <taxon>Bacilli</taxon>
        <taxon>Lactobacillales</taxon>
        <taxon>Lactobacillaceae</taxon>
        <taxon>Lacticaseibacillus</taxon>
    </lineage>
</organism>
<dbReference type="PANTHER" id="PTHR12358:SF106">
    <property type="entry name" value="LIPID KINASE YEGS"/>
    <property type="match status" value="1"/>
</dbReference>
<keyword evidence="7 14" id="KW-0418">Kinase</keyword>
<keyword evidence="6" id="KW-0547">Nucleotide-binding</keyword>
<evidence type="ECO:0000256" key="12">
    <source>
        <dbReference type="ARBA" id="ARBA00023264"/>
    </source>
</evidence>
<dbReference type="GO" id="GO:0005524">
    <property type="term" value="F:ATP binding"/>
    <property type="evidence" value="ECO:0007669"/>
    <property type="project" value="UniProtKB-KW"/>
</dbReference>
<keyword evidence="4" id="KW-0808">Transferase</keyword>
<evidence type="ECO:0000256" key="5">
    <source>
        <dbReference type="ARBA" id="ARBA00022723"/>
    </source>
</evidence>
<sequence length="345" mass="37388">MIAMRPRARLIYNPTSGNEGMRRYVADILDVLEQAGYEASAFQTTAEPFSAKKEASRATEAGFALIVGAGGDGTINEVVNGIAPHKHRPKMALIPAGTTNDYARALRIPRDDPVAAAKVILKGQTLRMDIGQANSHYFMNIAAGGLLTELTYQVPSEFKSIFGYFAYVVKAAEMLPAIQSVPMHLEYDDGVYDGPASMFLLAMTNSVGGFEQIVPDSSMGDGKFSLIVVKTGNFGDMLVLIAKVLNGGRHVDDSNIIYTKTSKLVATRKDGGEMKINLDGDYGGSAPMTFVNLKQHIEMFANVDEIPKKNLDIDLVRQQGYLEEVENISHQDLNGDGQIASGDDK</sequence>
<dbReference type="Pfam" id="PF00781">
    <property type="entry name" value="DAGK_cat"/>
    <property type="match status" value="1"/>
</dbReference>
<evidence type="ECO:0000256" key="2">
    <source>
        <dbReference type="ARBA" id="ARBA00005983"/>
    </source>
</evidence>
<dbReference type="Proteomes" id="UP000050865">
    <property type="component" value="Unassembled WGS sequence"/>
</dbReference>
<dbReference type="InterPro" id="IPR001206">
    <property type="entry name" value="Diacylglycerol_kinase_cat_dom"/>
</dbReference>
<dbReference type="Gene3D" id="3.40.50.10330">
    <property type="entry name" value="Probable inorganic polyphosphate/atp-NAD kinase, domain 1"/>
    <property type="match status" value="1"/>
</dbReference>
<dbReference type="InterPro" id="IPR045540">
    <property type="entry name" value="YegS/DAGK_C"/>
</dbReference>
<dbReference type="GO" id="GO:0004143">
    <property type="term" value="F:ATP-dependent diacylglycerol kinase activity"/>
    <property type="evidence" value="ECO:0007669"/>
    <property type="project" value="TreeGrafter"/>
</dbReference>
<evidence type="ECO:0000259" key="13">
    <source>
        <dbReference type="PROSITE" id="PS50146"/>
    </source>
</evidence>
<dbReference type="NCBIfam" id="TIGR00147">
    <property type="entry name" value="YegS/Rv2252/BmrU family lipid kinase"/>
    <property type="match status" value="1"/>
</dbReference>
<evidence type="ECO:0000256" key="8">
    <source>
        <dbReference type="ARBA" id="ARBA00022840"/>
    </source>
</evidence>
<keyword evidence="5" id="KW-0479">Metal-binding</keyword>
<accession>A0A0R2F4V7</accession>
<evidence type="ECO:0000256" key="4">
    <source>
        <dbReference type="ARBA" id="ARBA00022679"/>
    </source>
</evidence>
<dbReference type="GO" id="GO:0005886">
    <property type="term" value="C:plasma membrane"/>
    <property type="evidence" value="ECO:0007669"/>
    <property type="project" value="TreeGrafter"/>
</dbReference>
<dbReference type="NCBIfam" id="NF009603">
    <property type="entry name" value="PRK13055.1"/>
    <property type="match status" value="1"/>
</dbReference>
<dbReference type="InterPro" id="IPR005218">
    <property type="entry name" value="Diacylglycerol/lipid_kinase"/>
</dbReference>
<dbReference type="STRING" id="1423730.FC75_GL001416"/>
<protein>
    <submittedName>
        <fullName evidence="14">Lipid kinase</fullName>
    </submittedName>
</protein>
<comment type="caution">
    <text evidence="14">The sequence shown here is derived from an EMBL/GenBank/DDBJ whole genome shotgun (WGS) entry which is preliminary data.</text>
</comment>
<keyword evidence="12" id="KW-1208">Phospholipid metabolism</keyword>
<dbReference type="EMBL" id="AYZJ01000027">
    <property type="protein sequence ID" value="KRN23561.1"/>
    <property type="molecule type" value="Genomic_DNA"/>
</dbReference>
<evidence type="ECO:0000313" key="15">
    <source>
        <dbReference type="Proteomes" id="UP000050865"/>
    </source>
</evidence>
<dbReference type="SMART" id="SM00046">
    <property type="entry name" value="DAGKc"/>
    <property type="match status" value="1"/>
</dbReference>
<evidence type="ECO:0000256" key="11">
    <source>
        <dbReference type="ARBA" id="ARBA00023209"/>
    </source>
</evidence>
<dbReference type="GO" id="GO:0008654">
    <property type="term" value="P:phospholipid biosynthetic process"/>
    <property type="evidence" value="ECO:0007669"/>
    <property type="project" value="UniProtKB-KW"/>
</dbReference>
<evidence type="ECO:0000256" key="1">
    <source>
        <dbReference type="ARBA" id="ARBA00001946"/>
    </source>
</evidence>
<keyword evidence="15" id="KW-1185">Reference proteome</keyword>
<dbReference type="InterPro" id="IPR016064">
    <property type="entry name" value="NAD/diacylglycerol_kinase_sf"/>
</dbReference>
<dbReference type="PANTHER" id="PTHR12358">
    <property type="entry name" value="SPHINGOSINE KINASE"/>
    <property type="match status" value="1"/>
</dbReference>
<keyword evidence="10" id="KW-0443">Lipid metabolism</keyword>
<evidence type="ECO:0000256" key="6">
    <source>
        <dbReference type="ARBA" id="ARBA00022741"/>
    </source>
</evidence>
<comment type="cofactor">
    <cofactor evidence="1">
        <name>Mg(2+)</name>
        <dbReference type="ChEBI" id="CHEBI:18420"/>
    </cofactor>
</comment>
<gene>
    <name evidence="14" type="ORF">FC75_GL001416</name>
</gene>
<keyword evidence="3" id="KW-0444">Lipid biosynthesis</keyword>
<comment type="similarity">
    <text evidence="2">Belongs to the diacylglycerol/lipid kinase family.</text>
</comment>
<feature type="domain" description="DAGKc" evidence="13">
    <location>
        <begin position="3"/>
        <end position="137"/>
    </location>
</feature>
<dbReference type="PATRIC" id="fig|1423730.4.peg.1488"/>